<feature type="chain" id="PRO_5032313523" evidence="1">
    <location>
        <begin position="28"/>
        <end position="339"/>
    </location>
</feature>
<accession>A0A812WG71</accession>
<proteinExistence type="predicted"/>
<gene>
    <name evidence="2" type="ORF">SNEC2469_LOCUS19574</name>
</gene>
<evidence type="ECO:0000313" key="2">
    <source>
        <dbReference type="EMBL" id="CAE7680788.1"/>
    </source>
</evidence>
<evidence type="ECO:0000313" key="3">
    <source>
        <dbReference type="Proteomes" id="UP000601435"/>
    </source>
</evidence>
<name>A0A812WG71_9DINO</name>
<keyword evidence="1" id="KW-0732">Signal</keyword>
<evidence type="ECO:0000256" key="1">
    <source>
        <dbReference type="SAM" id="SignalP"/>
    </source>
</evidence>
<dbReference type="EMBL" id="CAJNJA010033532">
    <property type="protein sequence ID" value="CAE7680788.1"/>
    <property type="molecule type" value="Genomic_DNA"/>
</dbReference>
<comment type="caution">
    <text evidence="2">The sequence shown here is derived from an EMBL/GenBank/DDBJ whole genome shotgun (WGS) entry which is preliminary data.</text>
</comment>
<dbReference type="OrthoDB" id="436933at2759"/>
<keyword evidence="3" id="KW-1185">Reference proteome</keyword>
<reference evidence="2" key="1">
    <citation type="submission" date="2021-02" db="EMBL/GenBank/DDBJ databases">
        <authorList>
            <person name="Dougan E. K."/>
            <person name="Rhodes N."/>
            <person name="Thang M."/>
            <person name="Chan C."/>
        </authorList>
    </citation>
    <scope>NUCLEOTIDE SEQUENCE</scope>
</reference>
<dbReference type="Proteomes" id="UP000601435">
    <property type="component" value="Unassembled WGS sequence"/>
</dbReference>
<feature type="signal peptide" evidence="1">
    <location>
        <begin position="1"/>
        <end position="27"/>
    </location>
</feature>
<sequence>MEVHPLSLSGNACAMLLAMGVPALVLQACHYVATIAHTKENPCIRDVTVLECFSGCARISEEFRSQLSICVTTYDKQNDSTFQDLTTVAGFLSLLKKALRLKEGALLWFANPCHMFVWMSSSIHKRRPENPWGDASQPSVCMSNCITSRACLVLFIITCRGVWSAIEQPASSTLKWVPYFLHLRKLLMECNGELWKQCSFWMGLYGHDNAKPSYCIGSSRWIMKLKNQMTRNKRRDFSAAAKKVVVRKKRADGTTTVTGTKKLTKTQEYPRAFAKAVATLHLEDTENVSHPPGLTLQGILNARLDCPGDWSEAKLTELREFLVAEANSGAWEPLQGMPF</sequence>
<organism evidence="2 3">
    <name type="scientific">Symbiodinium necroappetens</name>
    <dbReference type="NCBI Taxonomy" id="1628268"/>
    <lineage>
        <taxon>Eukaryota</taxon>
        <taxon>Sar</taxon>
        <taxon>Alveolata</taxon>
        <taxon>Dinophyceae</taxon>
        <taxon>Suessiales</taxon>
        <taxon>Symbiodiniaceae</taxon>
        <taxon>Symbiodinium</taxon>
    </lineage>
</organism>
<protein>
    <submittedName>
        <fullName evidence="2">Uncharacterized protein</fullName>
    </submittedName>
</protein>
<dbReference type="AlphaFoldDB" id="A0A812WG71"/>